<organism evidence="1 2">
    <name type="scientific">Paraburkholderia kururiensis</name>
    <dbReference type="NCBI Taxonomy" id="984307"/>
    <lineage>
        <taxon>Bacteria</taxon>
        <taxon>Pseudomonadati</taxon>
        <taxon>Pseudomonadota</taxon>
        <taxon>Betaproteobacteria</taxon>
        <taxon>Burkholderiales</taxon>
        <taxon>Burkholderiaceae</taxon>
        <taxon>Paraburkholderia</taxon>
    </lineage>
</organism>
<name>A0ABZ0WV48_9BURK</name>
<dbReference type="Pfam" id="PF09926">
    <property type="entry name" value="DUF2158"/>
    <property type="match status" value="1"/>
</dbReference>
<sequence length="75" mass="8086">MTAAPAAASVQSTYRVGDVVALKSAGRAMTVMWAGPVVFDEGHWAICQWFDDAGELRQEMFPEAMLVPAQSRLAS</sequence>
<proteinExistence type="predicted"/>
<dbReference type="EMBL" id="CP139965">
    <property type="protein sequence ID" value="WQD81108.1"/>
    <property type="molecule type" value="Genomic_DNA"/>
</dbReference>
<evidence type="ECO:0000313" key="1">
    <source>
        <dbReference type="EMBL" id="WQD81108.1"/>
    </source>
</evidence>
<evidence type="ECO:0000313" key="2">
    <source>
        <dbReference type="Proteomes" id="UP001325479"/>
    </source>
</evidence>
<dbReference type="Proteomes" id="UP001325479">
    <property type="component" value="Chromosome"/>
</dbReference>
<dbReference type="InterPro" id="IPR019226">
    <property type="entry name" value="DUF2158"/>
</dbReference>
<gene>
    <name evidence="1" type="ORF">U0042_21515</name>
</gene>
<reference evidence="1 2" key="1">
    <citation type="submission" date="2023-12" db="EMBL/GenBank/DDBJ databases">
        <title>Genome sequencing and assembly of bacterial species from a model synthetic community.</title>
        <authorList>
            <person name="Hogle S.L."/>
        </authorList>
    </citation>
    <scope>NUCLEOTIDE SEQUENCE [LARGE SCALE GENOMIC DNA]</scope>
    <source>
        <strain evidence="1 2">HAMBI 2494</strain>
    </source>
</reference>
<protein>
    <submittedName>
        <fullName evidence="1">YodC family protein</fullName>
    </submittedName>
</protein>
<accession>A0ABZ0WV48</accession>
<keyword evidence="2" id="KW-1185">Reference proteome</keyword>